<feature type="region of interest" description="Disordered" evidence="1">
    <location>
        <begin position="78"/>
        <end position="102"/>
    </location>
</feature>
<gene>
    <name evidence="2" type="ORF">MIND_00739500</name>
</gene>
<name>A0A8H6W167_9AGAR</name>
<evidence type="ECO:0000256" key="1">
    <source>
        <dbReference type="SAM" id="MobiDB-lite"/>
    </source>
</evidence>
<keyword evidence="3" id="KW-1185">Reference proteome</keyword>
<dbReference type="EMBL" id="JACAZF010000006">
    <property type="protein sequence ID" value="KAF7301739.1"/>
    <property type="molecule type" value="Genomic_DNA"/>
</dbReference>
<dbReference type="RefSeq" id="XP_037219739.1">
    <property type="nucleotide sequence ID" value="XM_037364095.1"/>
</dbReference>
<comment type="caution">
    <text evidence="2">The sequence shown here is derived from an EMBL/GenBank/DDBJ whole genome shotgun (WGS) entry which is preliminary data.</text>
</comment>
<reference evidence="2" key="1">
    <citation type="submission" date="2020-05" db="EMBL/GenBank/DDBJ databases">
        <title>Mycena genomes resolve the evolution of fungal bioluminescence.</title>
        <authorList>
            <person name="Tsai I.J."/>
        </authorList>
    </citation>
    <scope>NUCLEOTIDE SEQUENCE</scope>
    <source>
        <strain evidence="2">171206Taipei</strain>
    </source>
</reference>
<dbReference type="GeneID" id="59346611"/>
<accession>A0A8H6W167</accession>
<dbReference type="AlphaFoldDB" id="A0A8H6W167"/>
<sequence>MDDEVKLALPKFLKIFANNGIPMQKAMVLAKHCYKDFALPSKLSEMTDVKLASLGVDDKDLRKQAISALKKGGYIGSTLRQPKAGSSQPPSTMTAVETLTTPTKKRKRAKASDVNEFLPTPKDETEDVGNLEFNEVLDEEVLQTKSTVVNRAPLLTAWATLVAEKLGFQREEALSIASVFTEMNAISKGIALGKFKKNAANGMEASTKGTQPYVDLMGRRCSSVSPYRYLTSARPLYQNQTSQWRGLSAGNAVPPSTAFAYISRALRQTAPHIIGAMRLLLDTYSVEEINAKGWGLYADFRPDVSGWGDRAEVRCSTILDLRQTQTVSQERQQPAVQTTGNLVDQLSEEPSPKRSRVMTLEEYEAALDEDRTFDNVNLDFDTQY</sequence>
<organism evidence="2 3">
    <name type="scientific">Mycena indigotica</name>
    <dbReference type="NCBI Taxonomy" id="2126181"/>
    <lineage>
        <taxon>Eukaryota</taxon>
        <taxon>Fungi</taxon>
        <taxon>Dikarya</taxon>
        <taxon>Basidiomycota</taxon>
        <taxon>Agaricomycotina</taxon>
        <taxon>Agaricomycetes</taxon>
        <taxon>Agaricomycetidae</taxon>
        <taxon>Agaricales</taxon>
        <taxon>Marasmiineae</taxon>
        <taxon>Mycenaceae</taxon>
        <taxon>Mycena</taxon>
    </lineage>
</organism>
<protein>
    <submittedName>
        <fullName evidence="2">Glutamine synthetase</fullName>
    </submittedName>
</protein>
<evidence type="ECO:0000313" key="2">
    <source>
        <dbReference type="EMBL" id="KAF7301739.1"/>
    </source>
</evidence>
<proteinExistence type="predicted"/>
<dbReference type="OrthoDB" id="514070at2759"/>
<dbReference type="Proteomes" id="UP000636479">
    <property type="component" value="Unassembled WGS sequence"/>
</dbReference>
<evidence type="ECO:0000313" key="3">
    <source>
        <dbReference type="Proteomes" id="UP000636479"/>
    </source>
</evidence>